<comment type="caution">
    <text evidence="3">The sequence shown here is derived from an EMBL/GenBank/DDBJ whole genome shotgun (WGS) entry which is preliminary data.</text>
</comment>
<dbReference type="EMBL" id="SSTE01016227">
    <property type="protein sequence ID" value="KAA0041736.1"/>
    <property type="molecule type" value="Genomic_DNA"/>
</dbReference>
<gene>
    <name evidence="3" type="ORF">E5676_scaffold95G00020</name>
    <name evidence="2" type="ORF">E6C27_scaffold67G00760</name>
</gene>
<evidence type="ECO:0000313" key="3">
    <source>
        <dbReference type="EMBL" id="TYK27026.1"/>
    </source>
</evidence>
<organism evidence="3 5">
    <name type="scientific">Cucumis melo var. makuwa</name>
    <name type="common">Oriental melon</name>
    <dbReference type="NCBI Taxonomy" id="1194695"/>
    <lineage>
        <taxon>Eukaryota</taxon>
        <taxon>Viridiplantae</taxon>
        <taxon>Streptophyta</taxon>
        <taxon>Embryophyta</taxon>
        <taxon>Tracheophyta</taxon>
        <taxon>Spermatophyta</taxon>
        <taxon>Magnoliopsida</taxon>
        <taxon>eudicotyledons</taxon>
        <taxon>Gunneridae</taxon>
        <taxon>Pentapetalae</taxon>
        <taxon>rosids</taxon>
        <taxon>fabids</taxon>
        <taxon>Cucurbitales</taxon>
        <taxon>Cucurbitaceae</taxon>
        <taxon>Benincaseae</taxon>
        <taxon>Cucumis</taxon>
    </lineage>
</organism>
<evidence type="ECO:0000259" key="1">
    <source>
        <dbReference type="Pfam" id="PF07727"/>
    </source>
</evidence>
<reference evidence="4 5" key="1">
    <citation type="submission" date="2019-08" db="EMBL/GenBank/DDBJ databases">
        <title>Draft genome sequences of two oriental melons (Cucumis melo L. var makuwa).</title>
        <authorList>
            <person name="Kwon S.-Y."/>
        </authorList>
    </citation>
    <scope>NUCLEOTIDE SEQUENCE [LARGE SCALE GENOMIC DNA]</scope>
    <source>
        <strain evidence="5">cv. Chang Bougi</strain>
        <strain evidence="4">cv. SW 3</strain>
        <tissue evidence="3">Leaf</tissue>
    </source>
</reference>
<dbReference type="EMBL" id="SSTD01003134">
    <property type="protein sequence ID" value="TYK27026.1"/>
    <property type="molecule type" value="Genomic_DNA"/>
</dbReference>
<sequence>MKLVPHQELMKPTHQTMNYVNKDQWVKAIDLEMESIYFNSVLELVDLPEGVKPIGCKWIYKRKRDLAEKPKGFITQGQEQTICKLNRSIRGLKKAFRSWNIMFDTVIKSYGFDQNIDEPSVYKIINKGYTNSDFQTNKEIHAGSMFSLNEEVVV</sequence>
<feature type="domain" description="Reverse transcriptase Ty1/copia-type" evidence="1">
    <location>
        <begin position="68"/>
        <end position="122"/>
    </location>
</feature>
<protein>
    <recommendedName>
        <fullName evidence="1">Reverse transcriptase Ty1/copia-type domain-containing protein</fullName>
    </recommendedName>
</protein>
<dbReference type="AlphaFoldDB" id="A0A5D3DTK8"/>
<proteinExistence type="predicted"/>
<evidence type="ECO:0000313" key="5">
    <source>
        <dbReference type="Proteomes" id="UP000321947"/>
    </source>
</evidence>
<dbReference type="InterPro" id="IPR013103">
    <property type="entry name" value="RVT_2"/>
</dbReference>
<evidence type="ECO:0000313" key="4">
    <source>
        <dbReference type="Proteomes" id="UP000321393"/>
    </source>
</evidence>
<evidence type="ECO:0000313" key="2">
    <source>
        <dbReference type="EMBL" id="KAA0041736.1"/>
    </source>
</evidence>
<accession>A0A5D3DTK8</accession>
<dbReference type="Proteomes" id="UP000321947">
    <property type="component" value="Unassembled WGS sequence"/>
</dbReference>
<dbReference type="OrthoDB" id="1747567at2759"/>
<name>A0A5D3DTK8_CUCMM</name>
<dbReference type="Proteomes" id="UP000321393">
    <property type="component" value="Unassembled WGS sequence"/>
</dbReference>
<dbReference type="Pfam" id="PF07727">
    <property type="entry name" value="RVT_2"/>
    <property type="match status" value="1"/>
</dbReference>